<feature type="compositionally biased region" description="Low complexity" evidence="7">
    <location>
        <begin position="860"/>
        <end position="871"/>
    </location>
</feature>
<organism evidence="9 10">
    <name type="scientific">Moniliophthora roreri (strain MCA 2997)</name>
    <name type="common">Cocoa frosty pod rot fungus</name>
    <name type="synonym">Crinipellis roreri</name>
    <dbReference type="NCBI Taxonomy" id="1381753"/>
    <lineage>
        <taxon>Eukaryota</taxon>
        <taxon>Fungi</taxon>
        <taxon>Dikarya</taxon>
        <taxon>Basidiomycota</taxon>
        <taxon>Agaricomycotina</taxon>
        <taxon>Agaricomycetes</taxon>
        <taxon>Agaricomycetidae</taxon>
        <taxon>Agaricales</taxon>
        <taxon>Marasmiineae</taxon>
        <taxon>Marasmiaceae</taxon>
        <taxon>Moniliophthora</taxon>
    </lineage>
</organism>
<dbReference type="InterPro" id="IPR050538">
    <property type="entry name" value="MAP_kinase_kinase_kinase"/>
</dbReference>
<feature type="compositionally biased region" description="Polar residues" evidence="7">
    <location>
        <begin position="364"/>
        <end position="382"/>
    </location>
</feature>
<comment type="similarity">
    <text evidence="1">Belongs to the protein kinase superfamily. STE Ser/Thr protein kinase family. MAP kinase kinase kinase subfamily.</text>
</comment>
<feature type="region of interest" description="Disordered" evidence="7">
    <location>
        <begin position="760"/>
        <end position="941"/>
    </location>
</feature>
<dbReference type="InterPro" id="IPR000719">
    <property type="entry name" value="Prot_kinase_dom"/>
</dbReference>
<dbReference type="InterPro" id="IPR008271">
    <property type="entry name" value="Ser/Thr_kinase_AS"/>
</dbReference>
<dbReference type="SMART" id="SM00220">
    <property type="entry name" value="S_TKc"/>
    <property type="match status" value="1"/>
</dbReference>
<evidence type="ECO:0000256" key="3">
    <source>
        <dbReference type="ARBA" id="ARBA00022741"/>
    </source>
</evidence>
<evidence type="ECO:0000256" key="7">
    <source>
        <dbReference type="SAM" id="MobiDB-lite"/>
    </source>
</evidence>
<sequence>MSEARRKLPSSRRPLHVTNPGSDSDGSDGSGPPSSTLNGYGSSSSYYSWLNSITTTPSQLSLSPASSNSTSADNESTPPPPTPHDSTPTYSIYDQSRPNALPIPPTGPLNITQKQRPQLPKRPNTSPTAESTHPHPLPPAPSTTPSPPAAATIPITEKTLILVTSDSSLYANVEITGAQNAAFIRERIFTALNIFDDEDQSRFSIYQTEIGGFAMGEALSDDRLFEICRKFGDSKGSLKLLVSHTFANVHENAYRPPPQNIPIGNSITPPVLPPPPPPPPSHQYPSYPPLQPKRRQSLSRRGSVSSRSATSERGGADGGYDADSERRDRDKDRETIRAPPHHFNCVGAPGSSAPPPSSPLATRRPSQPQLATFDDNSITPPASRSVGHFRSGSDAAVEREKQHQEDTFSPSQSSSSIFRPRVLAQSKSRPDLQRAPQRNKSDNSNPEERESWVLLSKDDASSPQTPESSKRSPATKARHQLSSPSRYKSPYSSSRPLNIPPPPKMSAPVPGPSTGDRERVTSPSREPGGRRVPAGWAVGWQPPSQSTRSGLGIASPSGFMRGAKSVDNLRAYAGSAGREIPATLQPGAKKQLSNTRVNGAIPPSVSSASSSSSTSTYNPSNSRESSTQRTVRPLPGPGQGHSTTSSSSSNTLMSPSDPFQRPQSALGDTTSPTRALSPTHHHLPSLPASLRSGTGVTPLPPTPQTQPPASPSSTTTSASETSPSDESHSGAGTNISTATASTLPMEEQEWFKKYFESRSTTNVNHTHTHANDTATVIAPPRPNPLPPIPGSTTPASGTVVPPPPVPSTPTTSASGTLVPGSLYGTAMSGMSRASSEDYDSDDGGGGTWIMKPRPALKVDTTGTSSALTSTANVNTNAKDVNSGSSGGGSSQPPVPIINPQLPSGNSSPPTTTPTPHRGRMRGSTFTTKQDPESGWATRPEPEDMYERLEDFFPHHDLDKPVIDAGTGSGGTSPTSAVGFGAPSVANIAVPEEKEKKVRRGKKSIRIVAEEHKKRIDRTSRIGAALSIPPATGPSTPVSAVGGRVVDVLRKRSTKLWGSKLEEVTPSQAQAPVKASPSHSYAPPPPPPSTTGRDHPESSPGGPTTFKWVRGEMIGKGSYGKVFLALNATTGEMMAVKQVELPRTPSDRNDSRQITVVQALKLEIETLKDLDHPNIVQYLGFEETPSNLSIFLEYVPGGSIGSVLLKHGKLSEVNTKSFTGQILSGLEYLHSKSILHRDLKADNILVEASGICKISDFGISKRSEDLGAGTAMQGTVFWMAPEVVNPQGTRYSVKVDIWSVGCMVLEMLAGTRPWTGDEMFAVMFKLYQEKVPPPVPEGVVLSEAGDDFRKKCFAINPDERPSAAVLRTHDWLKLPDGWQFTGFT</sequence>
<evidence type="ECO:0000256" key="6">
    <source>
        <dbReference type="PROSITE-ProRule" id="PRU10141"/>
    </source>
</evidence>
<keyword evidence="2" id="KW-0808">Transferase</keyword>
<evidence type="ECO:0000313" key="10">
    <source>
        <dbReference type="Proteomes" id="UP000017559"/>
    </source>
</evidence>
<feature type="compositionally biased region" description="Basic and acidic residues" evidence="7">
    <location>
        <begin position="396"/>
        <end position="406"/>
    </location>
</feature>
<dbReference type="OrthoDB" id="266718at2759"/>
<feature type="compositionally biased region" description="Low complexity" evidence="7">
    <location>
        <begin position="603"/>
        <end position="622"/>
    </location>
</feature>
<feature type="compositionally biased region" description="Polar residues" evidence="7">
    <location>
        <begin position="730"/>
        <end position="742"/>
    </location>
</feature>
<dbReference type="Gene3D" id="1.10.510.10">
    <property type="entry name" value="Transferase(Phosphotransferase) domain 1"/>
    <property type="match status" value="1"/>
</dbReference>
<keyword evidence="10" id="KW-1185">Reference proteome</keyword>
<feature type="compositionally biased region" description="Pro residues" evidence="7">
    <location>
        <begin position="270"/>
        <end position="291"/>
    </location>
</feature>
<comment type="caution">
    <text evidence="9">The sequence shown here is derived from an EMBL/GenBank/DDBJ whole genome shotgun (WGS) entry which is preliminary data.</text>
</comment>
<evidence type="ECO:0000256" key="5">
    <source>
        <dbReference type="ARBA" id="ARBA00022840"/>
    </source>
</evidence>
<feature type="compositionally biased region" description="Low complexity" evidence="7">
    <location>
        <begin position="642"/>
        <end position="656"/>
    </location>
</feature>
<dbReference type="FunFam" id="3.30.200.20:FF:000387">
    <property type="entry name" value="Serine/threonine-protein kinase STE11"/>
    <property type="match status" value="1"/>
</dbReference>
<dbReference type="PANTHER" id="PTHR48016:SF48">
    <property type="entry name" value="SERINE_THREONINE-PROTEIN KINASE BCK1_SLK1_SSP31"/>
    <property type="match status" value="1"/>
</dbReference>
<keyword evidence="3 6" id="KW-0547">Nucleotide-binding</keyword>
<dbReference type="PANTHER" id="PTHR48016">
    <property type="entry name" value="MAP KINASE KINASE KINASE SSK2-RELATED-RELATED"/>
    <property type="match status" value="1"/>
</dbReference>
<keyword evidence="5 6" id="KW-0067">ATP-binding</keyword>
<keyword evidence="4 9" id="KW-0418">Kinase</keyword>
<feature type="region of interest" description="Disordered" evidence="7">
    <location>
        <begin position="1059"/>
        <end position="1104"/>
    </location>
</feature>
<dbReference type="PROSITE" id="PS00107">
    <property type="entry name" value="PROTEIN_KINASE_ATP"/>
    <property type="match status" value="1"/>
</dbReference>
<feature type="compositionally biased region" description="Pro residues" evidence="7">
    <location>
        <begin position="698"/>
        <end position="710"/>
    </location>
</feature>
<feature type="compositionally biased region" description="Low complexity" evidence="7">
    <location>
        <begin position="760"/>
        <end position="776"/>
    </location>
</feature>
<name>V2Z207_MONRO</name>
<protein>
    <submittedName>
        <fullName evidence="9">Ste ste11 protein kinase</fullName>
    </submittedName>
</protein>
<dbReference type="GO" id="GO:0005524">
    <property type="term" value="F:ATP binding"/>
    <property type="evidence" value="ECO:0007669"/>
    <property type="project" value="UniProtKB-UniRule"/>
</dbReference>
<feature type="compositionally biased region" description="Polar residues" evidence="7">
    <location>
        <begin position="872"/>
        <end position="881"/>
    </location>
</feature>
<feature type="domain" description="Protein kinase" evidence="8">
    <location>
        <begin position="1107"/>
        <end position="1371"/>
    </location>
</feature>
<dbReference type="Pfam" id="PF00069">
    <property type="entry name" value="Pkinase"/>
    <property type="match status" value="1"/>
</dbReference>
<dbReference type="PROSITE" id="PS50011">
    <property type="entry name" value="PROTEIN_KINASE_DOM"/>
    <property type="match status" value="1"/>
</dbReference>
<evidence type="ECO:0000259" key="8">
    <source>
        <dbReference type="PROSITE" id="PS50011"/>
    </source>
</evidence>
<accession>V2Z207</accession>
<evidence type="ECO:0000256" key="1">
    <source>
        <dbReference type="ARBA" id="ARBA00006529"/>
    </source>
</evidence>
<gene>
    <name evidence="9" type="ORF">Moror_937</name>
</gene>
<feature type="compositionally biased region" description="Low complexity" evidence="7">
    <location>
        <begin position="30"/>
        <end position="72"/>
    </location>
</feature>
<dbReference type="GO" id="GO:0000196">
    <property type="term" value="P:cell integrity MAPK cascade"/>
    <property type="evidence" value="ECO:0007669"/>
    <property type="project" value="UniProtKB-ARBA"/>
</dbReference>
<feature type="compositionally biased region" description="Pro residues" evidence="7">
    <location>
        <begin position="779"/>
        <end position="789"/>
    </location>
</feature>
<feature type="compositionally biased region" description="Pro residues" evidence="7">
    <location>
        <begin position="135"/>
        <end position="148"/>
    </location>
</feature>
<feature type="compositionally biased region" description="Low complexity" evidence="7">
    <location>
        <begin position="299"/>
        <end position="313"/>
    </location>
</feature>
<reference evidence="9 10" key="1">
    <citation type="journal article" date="2014" name="BMC Genomics">
        <title>Genome and secretome analysis of the hemibiotrophic fungal pathogen, Moniliophthora roreri, which causes frosty pod rot disease of cacao: mechanisms of the biotrophic and necrotrophic phases.</title>
        <authorList>
            <person name="Meinhardt L.W."/>
            <person name="Costa G.G.L."/>
            <person name="Thomazella D.P.T."/>
            <person name="Teixeira P.J.P.L."/>
            <person name="Carazzolle M.F."/>
            <person name="Schuster S.C."/>
            <person name="Carlson J.E."/>
            <person name="Guiltinan M.J."/>
            <person name="Mieczkowski P."/>
            <person name="Farmer A."/>
            <person name="Ramaraj T."/>
            <person name="Crozier J."/>
            <person name="Davis R.E."/>
            <person name="Shao J."/>
            <person name="Melnick R.L."/>
            <person name="Pereira G.A.G."/>
            <person name="Bailey B.A."/>
        </authorList>
    </citation>
    <scope>NUCLEOTIDE SEQUENCE [LARGE SCALE GENOMIC DNA]</scope>
    <source>
        <strain evidence="9 10">MCA 2997</strain>
    </source>
</reference>
<dbReference type="GO" id="GO:0004709">
    <property type="term" value="F:MAP kinase kinase kinase activity"/>
    <property type="evidence" value="ECO:0007669"/>
    <property type="project" value="UniProtKB-ARBA"/>
</dbReference>
<dbReference type="SUPFAM" id="SSF56112">
    <property type="entry name" value="Protein kinase-like (PK-like)"/>
    <property type="match status" value="1"/>
</dbReference>
<feature type="region of interest" description="Disordered" evidence="7">
    <location>
        <begin position="956"/>
        <end position="980"/>
    </location>
</feature>
<feature type="compositionally biased region" description="Basic and acidic residues" evidence="7">
    <location>
        <begin position="446"/>
        <end position="460"/>
    </location>
</feature>
<feature type="compositionally biased region" description="Polar residues" evidence="7">
    <location>
        <begin position="661"/>
        <end position="676"/>
    </location>
</feature>
<feature type="binding site" evidence="6">
    <location>
        <position position="1136"/>
    </location>
    <ligand>
        <name>ATP</name>
        <dbReference type="ChEBI" id="CHEBI:30616"/>
    </ligand>
</feature>
<dbReference type="HOGENOM" id="CLU_004980_0_0_1"/>
<dbReference type="Proteomes" id="UP000017559">
    <property type="component" value="Unassembled WGS sequence"/>
</dbReference>
<proteinExistence type="inferred from homology"/>
<feature type="region of interest" description="Disordered" evidence="7">
    <location>
        <begin position="1"/>
        <end position="150"/>
    </location>
</feature>
<feature type="region of interest" description="Disordered" evidence="7">
    <location>
        <begin position="578"/>
        <end position="745"/>
    </location>
</feature>
<feature type="region of interest" description="Disordered" evidence="7">
    <location>
        <begin position="255"/>
        <end position="556"/>
    </location>
</feature>
<dbReference type="PROSITE" id="PS00108">
    <property type="entry name" value="PROTEIN_KINASE_ST"/>
    <property type="match status" value="1"/>
</dbReference>
<evidence type="ECO:0000313" key="9">
    <source>
        <dbReference type="EMBL" id="ESK97999.1"/>
    </source>
</evidence>
<feature type="compositionally biased region" description="Low complexity" evidence="7">
    <location>
        <begin position="482"/>
        <end position="496"/>
    </location>
</feature>
<dbReference type="InterPro" id="IPR011009">
    <property type="entry name" value="Kinase-like_dom_sf"/>
</dbReference>
<feature type="compositionally biased region" description="Basic and acidic residues" evidence="7">
    <location>
        <begin position="323"/>
        <end position="336"/>
    </location>
</feature>
<dbReference type="STRING" id="1381753.V2Z207"/>
<feature type="compositionally biased region" description="Low complexity" evidence="7">
    <location>
        <begin position="711"/>
        <end position="724"/>
    </location>
</feature>
<dbReference type="EMBL" id="AWSO01000014">
    <property type="protein sequence ID" value="ESK97999.1"/>
    <property type="molecule type" value="Genomic_DNA"/>
</dbReference>
<dbReference type="KEGG" id="mrr:Moror_937"/>
<dbReference type="FunFam" id="1.10.510.10:FF:000182">
    <property type="entry name" value="MAP kinase kinase kinase mkh1"/>
    <property type="match status" value="1"/>
</dbReference>
<feature type="compositionally biased region" description="Pro residues" evidence="7">
    <location>
        <begin position="498"/>
        <end position="511"/>
    </location>
</feature>
<evidence type="ECO:0000256" key="4">
    <source>
        <dbReference type="ARBA" id="ARBA00022777"/>
    </source>
</evidence>
<dbReference type="InterPro" id="IPR017441">
    <property type="entry name" value="Protein_kinase_ATP_BS"/>
</dbReference>
<evidence type="ECO:0000256" key="2">
    <source>
        <dbReference type="ARBA" id="ARBA00022679"/>
    </source>
</evidence>